<dbReference type="SUPFAM" id="SSF53850">
    <property type="entry name" value="Periplasmic binding protein-like II"/>
    <property type="match status" value="1"/>
</dbReference>
<dbReference type="AlphaFoldDB" id="A0A5B7WVS6"/>
<dbReference type="RefSeq" id="WP_138926806.1">
    <property type="nucleotide sequence ID" value="NZ_CP034412.1"/>
</dbReference>
<name>A0A5B7WVS6_9MICC</name>
<feature type="domain" description="SsuA/THI5-like" evidence="5">
    <location>
        <begin position="53"/>
        <end position="272"/>
    </location>
</feature>
<dbReference type="InterPro" id="IPR015168">
    <property type="entry name" value="SsuA/THI5"/>
</dbReference>
<evidence type="ECO:0000313" key="6">
    <source>
        <dbReference type="EMBL" id="QCY48161.1"/>
    </source>
</evidence>
<feature type="signal peptide" evidence="4">
    <location>
        <begin position="1"/>
        <end position="28"/>
    </location>
</feature>
<evidence type="ECO:0000313" key="7">
    <source>
        <dbReference type="Proteomes" id="UP000307000"/>
    </source>
</evidence>
<organism evidence="6 7">
    <name type="scientific">Glutamicibacter creatinolyticus</name>
    <dbReference type="NCBI Taxonomy" id="162496"/>
    <lineage>
        <taxon>Bacteria</taxon>
        <taxon>Bacillati</taxon>
        <taxon>Actinomycetota</taxon>
        <taxon>Actinomycetes</taxon>
        <taxon>Micrococcales</taxon>
        <taxon>Micrococcaceae</taxon>
        <taxon>Glutamicibacter</taxon>
    </lineage>
</organism>
<gene>
    <name evidence="6" type="ORF">GcLGCM259_2454</name>
</gene>
<evidence type="ECO:0000256" key="3">
    <source>
        <dbReference type="ARBA" id="ARBA00022729"/>
    </source>
</evidence>
<feature type="chain" id="PRO_5039488500" evidence="4">
    <location>
        <begin position="29"/>
        <end position="333"/>
    </location>
</feature>
<evidence type="ECO:0000259" key="5">
    <source>
        <dbReference type="Pfam" id="PF09084"/>
    </source>
</evidence>
<accession>A0A5B7WVS6</accession>
<proteinExistence type="inferred from homology"/>
<dbReference type="Pfam" id="PF09084">
    <property type="entry name" value="NMT1"/>
    <property type="match status" value="1"/>
</dbReference>
<reference evidence="6 7" key="1">
    <citation type="submission" date="2018-12" db="EMBL/GenBank/DDBJ databases">
        <title>Complete Genome Sequence of Glutamicibacter creatinolyticus strain LGCM259,isolated from an abscess of a 12-year-old mare in Italy.</title>
        <authorList>
            <person name="Santos R.G."/>
            <person name="Silva A.L."/>
            <person name="Seyffert N."/>
            <person name="Castro T.L.P."/>
            <person name="Attili A.R."/>
            <person name="Rifici C."/>
            <person name="Mazzullo G."/>
            <person name="Brenig B."/>
            <person name="Venanzi F."/>
            <person name="Azevedo V."/>
        </authorList>
    </citation>
    <scope>NUCLEOTIDE SEQUENCE [LARGE SCALE GENOMIC DNA]</scope>
    <source>
        <strain evidence="6 7">LGCM 259</strain>
    </source>
</reference>
<evidence type="ECO:0000256" key="1">
    <source>
        <dbReference type="ARBA" id="ARBA00004418"/>
    </source>
</evidence>
<keyword evidence="7" id="KW-1185">Reference proteome</keyword>
<comment type="subcellular location">
    <subcellularLocation>
        <location evidence="1">Periplasm</location>
    </subcellularLocation>
</comment>
<comment type="similarity">
    <text evidence="2">Belongs to the bacterial solute-binding protein SsuA/TauA family.</text>
</comment>
<dbReference type="GO" id="GO:0042597">
    <property type="term" value="C:periplasmic space"/>
    <property type="evidence" value="ECO:0007669"/>
    <property type="project" value="UniProtKB-SubCell"/>
</dbReference>
<dbReference type="PANTHER" id="PTHR30024:SF47">
    <property type="entry name" value="TAURINE-BINDING PERIPLASMIC PROTEIN"/>
    <property type="match status" value="1"/>
</dbReference>
<dbReference type="PANTHER" id="PTHR30024">
    <property type="entry name" value="ALIPHATIC SULFONATES-BINDING PROTEIN-RELATED"/>
    <property type="match status" value="1"/>
</dbReference>
<sequence length="333" mass="34455">MKTKTLAAVVTSLALGASLTACSSQDQAAAEPNADGNITLNVGTIGIASDAAINTAIEKGYFADEGLEVKTTVVANPPAGIAAAQSGQLDLAYTPSIPLINAMSQSVDLKVVGPADGYDAAALKDEAPAKVDDTGLFVRPNSGISRAKDLEGRKVAVPARKAQLEVTIANMVSKDGGDPSKINWMVLDPASSLQSLQQSRVDAAGLVAPFSTNAGAEGMDLLGSPGLEFFGPGAVGLWVAGGEKVEQNPEAMAGFQRAIVKANAYANEHQEEMEKKAAKITGIDEQTISTGADNYWPSEVALDDLTHVDEQLVQLGYLPKGVDLDDSVIFSAN</sequence>
<dbReference type="PROSITE" id="PS51257">
    <property type="entry name" value="PROKAR_LIPOPROTEIN"/>
    <property type="match status" value="1"/>
</dbReference>
<dbReference type="KEGG" id="gcr:GcLGCM259_2454"/>
<protein>
    <submittedName>
        <fullName evidence="6">NADP-dependent malic enzyme</fullName>
    </submittedName>
</protein>
<evidence type="ECO:0000256" key="2">
    <source>
        <dbReference type="ARBA" id="ARBA00010742"/>
    </source>
</evidence>
<dbReference type="Gene3D" id="3.40.190.10">
    <property type="entry name" value="Periplasmic binding protein-like II"/>
    <property type="match status" value="2"/>
</dbReference>
<evidence type="ECO:0000256" key="4">
    <source>
        <dbReference type="SAM" id="SignalP"/>
    </source>
</evidence>
<dbReference type="Proteomes" id="UP000307000">
    <property type="component" value="Chromosome"/>
</dbReference>
<keyword evidence="3 4" id="KW-0732">Signal</keyword>
<dbReference type="EMBL" id="CP034412">
    <property type="protein sequence ID" value="QCY48161.1"/>
    <property type="molecule type" value="Genomic_DNA"/>
</dbReference>